<sequence>MIVYMRSLETVAKVPSSTRSNVPTPRGWCWVSSSNQKWAHHIGFLNLLADASPVRLYALVLPLGEYQSLTGESAGVHERSVNFPFVGLKGALQPTECMSHTKPAAGMHIPQWIQTFPNYPSSHLGRASDTRSVARGAVRTKDVPGLGMHFVHCRVEVEGSQGDPNANHLSPPSSYFDVDSNEAEPGTLAVANMNSLPRSPDRVSCRGSTFDTYDMDEMGTGRTFWTNTGQDGFAFMCDLRGHRTYESVVYPCPIILADCFATLCHVM</sequence>
<dbReference type="EMBL" id="KB644412">
    <property type="protein sequence ID" value="EPS30191.1"/>
    <property type="molecule type" value="Genomic_DNA"/>
</dbReference>
<evidence type="ECO:0000313" key="1">
    <source>
        <dbReference type="EMBL" id="EPS30191.1"/>
    </source>
</evidence>
<organism evidence="1 2">
    <name type="scientific">Penicillium oxalicum (strain 114-2 / CGMCC 5302)</name>
    <name type="common">Penicillium decumbens</name>
    <dbReference type="NCBI Taxonomy" id="933388"/>
    <lineage>
        <taxon>Eukaryota</taxon>
        <taxon>Fungi</taxon>
        <taxon>Dikarya</taxon>
        <taxon>Ascomycota</taxon>
        <taxon>Pezizomycotina</taxon>
        <taxon>Eurotiomycetes</taxon>
        <taxon>Eurotiomycetidae</taxon>
        <taxon>Eurotiales</taxon>
        <taxon>Aspergillaceae</taxon>
        <taxon>Penicillium</taxon>
    </lineage>
</organism>
<dbReference type="AlphaFoldDB" id="S7ZNC4"/>
<name>S7ZNC4_PENO1</name>
<keyword evidence="2" id="KW-1185">Reference proteome</keyword>
<protein>
    <submittedName>
        <fullName evidence="1">Uncharacterized protein</fullName>
    </submittedName>
</protein>
<gene>
    <name evidence="1" type="ORF">PDE_05141</name>
</gene>
<reference evidence="1 2" key="1">
    <citation type="journal article" date="2013" name="PLoS ONE">
        <title>Genomic and secretomic analyses reveal unique features of the lignocellulolytic enzyme system of Penicillium decumbens.</title>
        <authorList>
            <person name="Liu G."/>
            <person name="Zhang L."/>
            <person name="Wei X."/>
            <person name="Zou G."/>
            <person name="Qin Y."/>
            <person name="Ma L."/>
            <person name="Li J."/>
            <person name="Zheng H."/>
            <person name="Wang S."/>
            <person name="Wang C."/>
            <person name="Xun L."/>
            <person name="Zhao G.-P."/>
            <person name="Zhou Z."/>
            <person name="Qu Y."/>
        </authorList>
    </citation>
    <scope>NUCLEOTIDE SEQUENCE [LARGE SCALE GENOMIC DNA]</scope>
    <source>
        <strain evidence="2">114-2 / CGMCC 5302</strain>
    </source>
</reference>
<dbReference type="Proteomes" id="UP000019376">
    <property type="component" value="Unassembled WGS sequence"/>
</dbReference>
<accession>S7ZNC4</accession>
<proteinExistence type="predicted"/>
<dbReference type="HOGENOM" id="CLU_1042452_0_0_1"/>
<evidence type="ECO:0000313" key="2">
    <source>
        <dbReference type="Proteomes" id="UP000019376"/>
    </source>
</evidence>